<name>A0AAN8FDI2_TRICO</name>
<gene>
    <name evidence="1" type="ORF">GCK32_020540</name>
</gene>
<accession>A0AAN8FDI2</accession>
<dbReference type="EMBL" id="WIXE01017082">
    <property type="protein sequence ID" value="KAK5972042.1"/>
    <property type="molecule type" value="Genomic_DNA"/>
</dbReference>
<dbReference type="AlphaFoldDB" id="A0AAN8FDI2"/>
<evidence type="ECO:0000313" key="2">
    <source>
        <dbReference type="Proteomes" id="UP001331761"/>
    </source>
</evidence>
<proteinExistence type="predicted"/>
<feature type="non-terminal residue" evidence="1">
    <location>
        <position position="1"/>
    </location>
</feature>
<organism evidence="1 2">
    <name type="scientific">Trichostrongylus colubriformis</name>
    <name type="common">Black scour worm</name>
    <dbReference type="NCBI Taxonomy" id="6319"/>
    <lineage>
        <taxon>Eukaryota</taxon>
        <taxon>Metazoa</taxon>
        <taxon>Ecdysozoa</taxon>
        <taxon>Nematoda</taxon>
        <taxon>Chromadorea</taxon>
        <taxon>Rhabditida</taxon>
        <taxon>Rhabditina</taxon>
        <taxon>Rhabditomorpha</taxon>
        <taxon>Strongyloidea</taxon>
        <taxon>Trichostrongylidae</taxon>
        <taxon>Trichostrongylus</taxon>
    </lineage>
</organism>
<reference evidence="1 2" key="1">
    <citation type="submission" date="2019-10" db="EMBL/GenBank/DDBJ databases">
        <title>Assembly and Annotation for the nematode Trichostrongylus colubriformis.</title>
        <authorList>
            <person name="Martin J."/>
        </authorList>
    </citation>
    <scope>NUCLEOTIDE SEQUENCE [LARGE SCALE GENOMIC DNA]</scope>
    <source>
        <strain evidence="1">G859</strain>
        <tissue evidence="1">Whole worm</tissue>
    </source>
</reference>
<keyword evidence="2" id="KW-1185">Reference proteome</keyword>
<protein>
    <submittedName>
        <fullName evidence="1">Uncharacterized protein</fullName>
    </submittedName>
</protein>
<sequence length="29" mass="3179">KDFPVDDRIGTAFAAICAMGFLRLPVLQL</sequence>
<dbReference type="Proteomes" id="UP001331761">
    <property type="component" value="Unassembled WGS sequence"/>
</dbReference>
<evidence type="ECO:0000313" key="1">
    <source>
        <dbReference type="EMBL" id="KAK5972042.1"/>
    </source>
</evidence>
<comment type="caution">
    <text evidence="1">The sequence shown here is derived from an EMBL/GenBank/DDBJ whole genome shotgun (WGS) entry which is preliminary data.</text>
</comment>